<feature type="region of interest" description="Disordered" evidence="4">
    <location>
        <begin position="1"/>
        <end position="22"/>
    </location>
</feature>
<proteinExistence type="inferred from homology"/>
<organism evidence="5 6">
    <name type="scientific">Serendipita vermifera MAFF 305830</name>
    <dbReference type="NCBI Taxonomy" id="933852"/>
    <lineage>
        <taxon>Eukaryota</taxon>
        <taxon>Fungi</taxon>
        <taxon>Dikarya</taxon>
        <taxon>Basidiomycota</taxon>
        <taxon>Agaricomycotina</taxon>
        <taxon>Agaricomycetes</taxon>
        <taxon>Sebacinales</taxon>
        <taxon>Serendipitaceae</taxon>
        <taxon>Serendipita</taxon>
    </lineage>
</organism>
<dbReference type="GO" id="GO:0005509">
    <property type="term" value="F:calcium ion binding"/>
    <property type="evidence" value="ECO:0007669"/>
    <property type="project" value="InterPro"/>
</dbReference>
<dbReference type="GO" id="GO:0005737">
    <property type="term" value="C:cytoplasm"/>
    <property type="evidence" value="ECO:0007669"/>
    <property type="project" value="TreeGrafter"/>
</dbReference>
<reference evidence="5 6" key="1">
    <citation type="submission" date="2014-04" db="EMBL/GenBank/DDBJ databases">
        <authorList>
            <consortium name="DOE Joint Genome Institute"/>
            <person name="Kuo A."/>
            <person name="Zuccaro A."/>
            <person name="Kohler A."/>
            <person name="Nagy L.G."/>
            <person name="Floudas D."/>
            <person name="Copeland A."/>
            <person name="Barry K.W."/>
            <person name="Cichocki N."/>
            <person name="Veneault-Fourrey C."/>
            <person name="LaButti K."/>
            <person name="Lindquist E.A."/>
            <person name="Lipzen A."/>
            <person name="Lundell T."/>
            <person name="Morin E."/>
            <person name="Murat C."/>
            <person name="Sun H."/>
            <person name="Tunlid A."/>
            <person name="Henrissat B."/>
            <person name="Grigoriev I.V."/>
            <person name="Hibbett D.S."/>
            <person name="Martin F."/>
            <person name="Nordberg H.P."/>
            <person name="Cantor M.N."/>
            <person name="Hua S.X."/>
        </authorList>
    </citation>
    <scope>NUCLEOTIDE SEQUENCE [LARGE SCALE GENOMIC DNA]</scope>
    <source>
        <strain evidence="5 6">MAFF 305830</strain>
    </source>
</reference>
<dbReference type="Proteomes" id="UP000054097">
    <property type="component" value="Unassembled WGS sequence"/>
</dbReference>
<dbReference type="GO" id="GO:0001786">
    <property type="term" value="F:phosphatidylserine binding"/>
    <property type="evidence" value="ECO:0007669"/>
    <property type="project" value="TreeGrafter"/>
</dbReference>
<dbReference type="InterPro" id="IPR037104">
    <property type="entry name" value="Annexin_sf"/>
</dbReference>
<evidence type="ECO:0000256" key="1">
    <source>
        <dbReference type="ARBA" id="ARBA00007831"/>
    </source>
</evidence>
<feature type="compositionally biased region" description="Low complexity" evidence="4">
    <location>
        <begin position="1"/>
        <end position="19"/>
    </location>
</feature>
<evidence type="ECO:0000256" key="2">
    <source>
        <dbReference type="ARBA" id="ARBA00022737"/>
    </source>
</evidence>
<dbReference type="InterPro" id="IPR018502">
    <property type="entry name" value="Annexin_repeat"/>
</dbReference>
<evidence type="ECO:0000256" key="4">
    <source>
        <dbReference type="SAM" id="MobiDB-lite"/>
    </source>
</evidence>
<dbReference type="SUPFAM" id="SSF47874">
    <property type="entry name" value="Annexin"/>
    <property type="match status" value="1"/>
</dbReference>
<dbReference type="OrthoDB" id="37886at2759"/>
<evidence type="ECO:0008006" key="7">
    <source>
        <dbReference type="Google" id="ProtNLM"/>
    </source>
</evidence>
<dbReference type="GO" id="GO:0005544">
    <property type="term" value="F:calcium-dependent phospholipid binding"/>
    <property type="evidence" value="ECO:0007669"/>
    <property type="project" value="InterPro"/>
</dbReference>
<accession>A0A0C3BA75</accession>
<evidence type="ECO:0000313" key="6">
    <source>
        <dbReference type="Proteomes" id="UP000054097"/>
    </source>
</evidence>
<dbReference type="GO" id="GO:0005634">
    <property type="term" value="C:nucleus"/>
    <property type="evidence" value="ECO:0007669"/>
    <property type="project" value="TreeGrafter"/>
</dbReference>
<dbReference type="STRING" id="933852.A0A0C3BA75"/>
<dbReference type="GO" id="GO:0005886">
    <property type="term" value="C:plasma membrane"/>
    <property type="evidence" value="ECO:0007669"/>
    <property type="project" value="TreeGrafter"/>
</dbReference>
<sequence length="375" mass="40932">MTTVPPTYSPSTSSTSMFPTPGPAMPMPAPAAYNAPTPPETYYLGATLLTGVVPSSLPDYLPDDDVMAVYDACHGIGTKNKQLIKVLIAKTAMQAQVLQVAYKEKRQKELVPLLKSESSGVYKTALAMLASGSLGGDAYALKKALKSENNGSKVPILMELVVSTSKDELALFRNYLWATKQMDLDNVVSGAVAGEKKAVQEIFAESLKHDLPGGTLDLERDYATLKHCVTNSQDRALMFPILLSRPPQHLNQLAQRWCRETFNQSLSESISIHFKNGLEAGDLLLYAIGSAESRGTYGFGVWRDAQRIEDAISKKNELLLTVRLIRAHWDTERFRTVIAACNALKPGKASLEERVGSATSGNLKTLLKEMIVRAL</sequence>
<keyword evidence="3" id="KW-0041">Annexin</keyword>
<dbReference type="PANTHER" id="PTHR10502:SF102">
    <property type="entry name" value="ANNEXIN B11"/>
    <property type="match status" value="1"/>
</dbReference>
<keyword evidence="2" id="KW-0677">Repeat</keyword>
<dbReference type="PANTHER" id="PTHR10502">
    <property type="entry name" value="ANNEXIN"/>
    <property type="match status" value="1"/>
</dbReference>
<dbReference type="HOGENOM" id="CLU_711971_0_0_1"/>
<dbReference type="EMBL" id="KN824290">
    <property type="protein sequence ID" value="KIM29019.1"/>
    <property type="molecule type" value="Genomic_DNA"/>
</dbReference>
<gene>
    <name evidence="5" type="ORF">M408DRAFT_329058</name>
</gene>
<keyword evidence="6" id="KW-1185">Reference proteome</keyword>
<dbReference type="GO" id="GO:0012506">
    <property type="term" value="C:vesicle membrane"/>
    <property type="evidence" value="ECO:0007669"/>
    <property type="project" value="TreeGrafter"/>
</dbReference>
<reference evidence="6" key="2">
    <citation type="submission" date="2015-01" db="EMBL/GenBank/DDBJ databases">
        <title>Evolutionary Origins and Diversification of the Mycorrhizal Mutualists.</title>
        <authorList>
            <consortium name="DOE Joint Genome Institute"/>
            <consortium name="Mycorrhizal Genomics Consortium"/>
            <person name="Kohler A."/>
            <person name="Kuo A."/>
            <person name="Nagy L.G."/>
            <person name="Floudas D."/>
            <person name="Copeland A."/>
            <person name="Barry K.W."/>
            <person name="Cichocki N."/>
            <person name="Veneault-Fourrey C."/>
            <person name="LaButti K."/>
            <person name="Lindquist E.A."/>
            <person name="Lipzen A."/>
            <person name="Lundell T."/>
            <person name="Morin E."/>
            <person name="Murat C."/>
            <person name="Riley R."/>
            <person name="Ohm R."/>
            <person name="Sun H."/>
            <person name="Tunlid A."/>
            <person name="Henrissat B."/>
            <person name="Grigoriev I.V."/>
            <person name="Hibbett D.S."/>
            <person name="Martin F."/>
        </authorList>
    </citation>
    <scope>NUCLEOTIDE SEQUENCE [LARGE SCALE GENOMIC DNA]</scope>
    <source>
        <strain evidence="6">MAFF 305830</strain>
    </source>
</reference>
<evidence type="ECO:0000256" key="3">
    <source>
        <dbReference type="ARBA" id="ARBA00023216"/>
    </source>
</evidence>
<protein>
    <recommendedName>
        <fullName evidence="7">Annexin</fullName>
    </recommendedName>
</protein>
<comment type="similarity">
    <text evidence="1">Belongs to the annexin family.</text>
</comment>
<dbReference type="SMART" id="SM00335">
    <property type="entry name" value="ANX"/>
    <property type="match status" value="1"/>
</dbReference>
<dbReference type="Gene3D" id="1.10.220.10">
    <property type="entry name" value="Annexin"/>
    <property type="match status" value="1"/>
</dbReference>
<dbReference type="AlphaFoldDB" id="A0A0C3BA75"/>
<dbReference type="Pfam" id="PF00191">
    <property type="entry name" value="Annexin"/>
    <property type="match status" value="1"/>
</dbReference>
<evidence type="ECO:0000313" key="5">
    <source>
        <dbReference type="EMBL" id="KIM29019.1"/>
    </source>
</evidence>
<name>A0A0C3BA75_SERVB</name>